<name>A0A9W6CWN6_9MICO</name>
<dbReference type="NCBIfam" id="TIGR00026">
    <property type="entry name" value="hi_GC_TIGR00026"/>
    <property type="match status" value="1"/>
</dbReference>
<evidence type="ECO:0000313" key="4">
    <source>
        <dbReference type="Proteomes" id="UP001144396"/>
    </source>
</evidence>
<reference evidence="3" key="1">
    <citation type="submission" date="2022-12" db="EMBL/GenBank/DDBJ databases">
        <title>Reference genome sequencing for broad-spectrum identification of bacterial and archaeal isolates by mass spectrometry.</title>
        <authorList>
            <person name="Sekiguchi Y."/>
            <person name="Tourlousse D.M."/>
        </authorList>
    </citation>
    <scope>NUCLEOTIDE SEQUENCE</scope>
    <source>
        <strain evidence="3">14</strain>
    </source>
</reference>
<dbReference type="InterPro" id="IPR004378">
    <property type="entry name" value="F420H2_quin_Rdtase"/>
</dbReference>
<organism evidence="3 4">
    <name type="scientific">Agromyces rhizosphaerae</name>
    <dbReference type="NCBI Taxonomy" id="88374"/>
    <lineage>
        <taxon>Bacteria</taxon>
        <taxon>Bacillati</taxon>
        <taxon>Actinomycetota</taxon>
        <taxon>Actinomycetes</taxon>
        <taxon>Micrococcales</taxon>
        <taxon>Microbacteriaceae</taxon>
        <taxon>Agromyces</taxon>
    </lineage>
</organism>
<proteinExistence type="inferred from homology"/>
<dbReference type="GO" id="GO:0016491">
    <property type="term" value="F:oxidoreductase activity"/>
    <property type="evidence" value="ECO:0007669"/>
    <property type="project" value="InterPro"/>
</dbReference>
<sequence length="173" mass="18830">MSRDESYERHGAVGGASPRGIREAREALDWGNARQEASVNDFNQRIIDEFRANGGFVSTAGFGRNLVLVHHVGARSGVERVAPLFAVRSDVGWLIAASKGGAPDHPGWYHNLAAHPETIVEVPGEGEVAVRAVELEGAERDAAWERFTAASDGFATYQARTSRVIPVVELRRR</sequence>
<dbReference type="PANTHER" id="PTHR39428:SF1">
    <property type="entry name" value="F420H(2)-DEPENDENT QUINONE REDUCTASE RV1261C"/>
    <property type="match status" value="1"/>
</dbReference>
<dbReference type="GO" id="GO:0070967">
    <property type="term" value="F:coenzyme F420 binding"/>
    <property type="evidence" value="ECO:0007669"/>
    <property type="project" value="TreeGrafter"/>
</dbReference>
<evidence type="ECO:0000313" key="3">
    <source>
        <dbReference type="EMBL" id="GLI26602.1"/>
    </source>
</evidence>
<dbReference type="Pfam" id="PF04075">
    <property type="entry name" value="F420H2_quin_red"/>
    <property type="match status" value="1"/>
</dbReference>
<accession>A0A9W6CWN6</accession>
<evidence type="ECO:0000256" key="1">
    <source>
        <dbReference type="ARBA" id="ARBA00008710"/>
    </source>
</evidence>
<comment type="catalytic activity">
    <reaction evidence="2">
        <text>oxidized coenzyme F420-(gamma-L-Glu)(n) + a quinol + H(+) = reduced coenzyme F420-(gamma-L-Glu)(n) + a quinone</text>
        <dbReference type="Rhea" id="RHEA:39663"/>
        <dbReference type="Rhea" id="RHEA-COMP:12939"/>
        <dbReference type="Rhea" id="RHEA-COMP:14378"/>
        <dbReference type="ChEBI" id="CHEBI:15378"/>
        <dbReference type="ChEBI" id="CHEBI:24646"/>
        <dbReference type="ChEBI" id="CHEBI:132124"/>
        <dbReference type="ChEBI" id="CHEBI:133980"/>
        <dbReference type="ChEBI" id="CHEBI:139511"/>
    </reaction>
</comment>
<gene>
    <name evidence="3" type="ORF">ARHIZOSPH14_08440</name>
</gene>
<dbReference type="Proteomes" id="UP001144396">
    <property type="component" value="Unassembled WGS sequence"/>
</dbReference>
<dbReference type="InterPro" id="IPR012349">
    <property type="entry name" value="Split_barrel_FMN-bd"/>
</dbReference>
<evidence type="ECO:0008006" key="5">
    <source>
        <dbReference type="Google" id="ProtNLM"/>
    </source>
</evidence>
<keyword evidence="4" id="KW-1185">Reference proteome</keyword>
<evidence type="ECO:0000256" key="2">
    <source>
        <dbReference type="ARBA" id="ARBA00049106"/>
    </source>
</evidence>
<dbReference type="EMBL" id="BSDP01000001">
    <property type="protein sequence ID" value="GLI26602.1"/>
    <property type="molecule type" value="Genomic_DNA"/>
</dbReference>
<dbReference type="PANTHER" id="PTHR39428">
    <property type="entry name" value="F420H(2)-DEPENDENT QUINONE REDUCTASE RV1261C"/>
    <property type="match status" value="1"/>
</dbReference>
<comment type="caution">
    <text evidence="3">The sequence shown here is derived from an EMBL/GenBank/DDBJ whole genome shotgun (WGS) entry which is preliminary data.</text>
</comment>
<protein>
    <recommendedName>
        <fullName evidence="5">Nitroreductase family deazaflavin-dependent oxidoreductase</fullName>
    </recommendedName>
</protein>
<comment type="similarity">
    <text evidence="1">Belongs to the F420H(2)-dependent quinone reductase family.</text>
</comment>
<dbReference type="Gene3D" id="2.30.110.10">
    <property type="entry name" value="Electron Transport, Fmn-binding Protein, Chain A"/>
    <property type="match status" value="1"/>
</dbReference>
<dbReference type="AlphaFoldDB" id="A0A9W6CWN6"/>
<dbReference type="GO" id="GO:0005886">
    <property type="term" value="C:plasma membrane"/>
    <property type="evidence" value="ECO:0007669"/>
    <property type="project" value="TreeGrafter"/>
</dbReference>